<evidence type="ECO:0000256" key="2">
    <source>
        <dbReference type="ARBA" id="ARBA00002147"/>
    </source>
</evidence>
<comment type="caution">
    <text evidence="8">The sequence shown here is derived from an EMBL/GenBank/DDBJ whole genome shotgun (WGS) entry which is preliminary data.</text>
</comment>
<sequence>MSTATPTVVDALRGRLIVSCQAYPGEPMRHPETMAQIAKAAIAGGAAGIRAQGLADLALIAERLPDTPLIGLWKVGTEGVFITPTLRHARAVRDAGAGIVAVDGTRRPRPDGLTLARTVAALHGESTGDDAPPVLVMADCGSLDDALAAADAGADLIGTTLAGYTGDRPGTDGPDLELIALIAARLPGVPLVAEGRIHTPAQAAAAREAGADTVVVGTAITHPTTITGWFAAAL</sequence>
<dbReference type="PANTHER" id="PTHR36204:SF1">
    <property type="entry name" value="N-ACETYLMANNOSAMINE-6-PHOSPHATE 2-EPIMERASE-RELATED"/>
    <property type="match status" value="1"/>
</dbReference>
<dbReference type="HAMAP" id="MF_01235">
    <property type="entry name" value="ManNAc6P_epimer"/>
    <property type="match status" value="1"/>
</dbReference>
<comment type="function">
    <text evidence="2 7">Converts N-acetylmannosamine-6-phosphate (ManNAc-6-P) to N-acetylglucosamine-6-phosphate (GlcNAc-6-P).</text>
</comment>
<evidence type="ECO:0000256" key="3">
    <source>
        <dbReference type="ARBA" id="ARBA00005081"/>
    </source>
</evidence>
<proteinExistence type="inferred from homology"/>
<dbReference type="Proteomes" id="UP000597761">
    <property type="component" value="Unassembled WGS sequence"/>
</dbReference>
<evidence type="ECO:0000256" key="6">
    <source>
        <dbReference type="ARBA" id="ARBA00023277"/>
    </source>
</evidence>
<dbReference type="PANTHER" id="PTHR36204">
    <property type="entry name" value="N-ACETYLMANNOSAMINE-6-PHOSPHATE 2-EPIMERASE-RELATED"/>
    <property type="match status" value="1"/>
</dbReference>
<reference evidence="9" key="1">
    <citation type="journal article" date="2019" name="Int. J. Syst. Evol. Microbiol.">
        <title>The Global Catalogue of Microorganisms (GCM) 10K type strain sequencing project: providing services to taxonomists for standard genome sequencing and annotation.</title>
        <authorList>
            <consortium name="The Broad Institute Genomics Platform"/>
            <consortium name="The Broad Institute Genome Sequencing Center for Infectious Disease"/>
            <person name="Wu L."/>
            <person name="Ma J."/>
        </authorList>
    </citation>
    <scope>NUCLEOTIDE SEQUENCE [LARGE SCALE GENOMIC DNA]</scope>
    <source>
        <strain evidence="9">CGMCC 1.15480</strain>
    </source>
</reference>
<evidence type="ECO:0000313" key="9">
    <source>
        <dbReference type="Proteomes" id="UP000597761"/>
    </source>
</evidence>
<dbReference type="EC" id="5.1.3.9" evidence="7"/>
<dbReference type="NCBIfam" id="NF002231">
    <property type="entry name" value="PRK01130.1"/>
    <property type="match status" value="1"/>
</dbReference>
<evidence type="ECO:0000256" key="4">
    <source>
        <dbReference type="ARBA" id="ARBA00007439"/>
    </source>
</evidence>
<dbReference type="Gene3D" id="3.20.20.70">
    <property type="entry name" value="Aldolase class I"/>
    <property type="match status" value="1"/>
</dbReference>
<accession>A0ABQ1NQ37</accession>
<keyword evidence="6 7" id="KW-0119">Carbohydrate metabolism</keyword>
<comment type="catalytic activity">
    <reaction evidence="1 7">
        <text>an N-acyl-D-glucosamine 6-phosphate = an N-acyl-D-mannosamine 6-phosphate</text>
        <dbReference type="Rhea" id="RHEA:23932"/>
        <dbReference type="ChEBI" id="CHEBI:57599"/>
        <dbReference type="ChEBI" id="CHEBI:57666"/>
        <dbReference type="EC" id="5.1.3.9"/>
    </reaction>
</comment>
<dbReference type="EMBL" id="BMJI01000002">
    <property type="protein sequence ID" value="GGC82147.1"/>
    <property type="molecule type" value="Genomic_DNA"/>
</dbReference>
<comment type="pathway">
    <text evidence="3 7">Amino-sugar metabolism; N-acetylneuraminate degradation; D-fructose 6-phosphate from N-acetylneuraminate: step 3/5.</text>
</comment>
<comment type="similarity">
    <text evidence="4 7">Belongs to the NanE family.</text>
</comment>
<dbReference type="Pfam" id="PF04131">
    <property type="entry name" value="NanE"/>
    <property type="match status" value="1"/>
</dbReference>
<evidence type="ECO:0000256" key="1">
    <source>
        <dbReference type="ARBA" id="ARBA00000056"/>
    </source>
</evidence>
<dbReference type="InterPro" id="IPR007260">
    <property type="entry name" value="NanE"/>
</dbReference>
<dbReference type="SUPFAM" id="SSF51366">
    <property type="entry name" value="Ribulose-phoshate binding barrel"/>
    <property type="match status" value="1"/>
</dbReference>
<dbReference type="RefSeq" id="WP_188666162.1">
    <property type="nucleotide sequence ID" value="NZ_BMJI01000002.1"/>
</dbReference>
<evidence type="ECO:0000256" key="5">
    <source>
        <dbReference type="ARBA" id="ARBA00023235"/>
    </source>
</evidence>
<dbReference type="InterPro" id="IPR013785">
    <property type="entry name" value="Aldolase_TIM"/>
</dbReference>
<gene>
    <name evidence="7 8" type="primary">nanE</name>
    <name evidence="8" type="ORF">GCM10011512_06090</name>
</gene>
<evidence type="ECO:0000313" key="8">
    <source>
        <dbReference type="EMBL" id="GGC82147.1"/>
    </source>
</evidence>
<protein>
    <recommendedName>
        <fullName evidence="7">Putative N-acetylmannosamine-6-phosphate 2-epimerase</fullName>
        <ecNumber evidence="7">5.1.3.9</ecNumber>
    </recommendedName>
    <alternativeName>
        <fullName evidence="7">ManNAc-6-P epimerase</fullName>
    </alternativeName>
</protein>
<organism evidence="8 9">
    <name type="scientific">Tersicoccus solisilvae</name>
    <dbReference type="NCBI Taxonomy" id="1882339"/>
    <lineage>
        <taxon>Bacteria</taxon>
        <taxon>Bacillati</taxon>
        <taxon>Actinomycetota</taxon>
        <taxon>Actinomycetes</taxon>
        <taxon>Micrococcales</taxon>
        <taxon>Micrococcaceae</taxon>
        <taxon>Tersicoccus</taxon>
    </lineage>
</organism>
<keyword evidence="9" id="KW-1185">Reference proteome</keyword>
<dbReference type="InterPro" id="IPR011060">
    <property type="entry name" value="RibuloseP-bd_barrel"/>
</dbReference>
<keyword evidence="5 7" id="KW-0413">Isomerase</keyword>
<evidence type="ECO:0000256" key="7">
    <source>
        <dbReference type="HAMAP-Rule" id="MF_01235"/>
    </source>
</evidence>
<name>A0ABQ1NQ37_9MICC</name>